<dbReference type="InterPro" id="IPR017939">
    <property type="entry name" value="G-Glutamylcylcotransferase"/>
</dbReference>
<dbReference type="InParanoid" id="A0A165HN86"/>
<dbReference type="OrthoDB" id="2924818at2759"/>
<dbReference type="CDD" id="cd06661">
    <property type="entry name" value="GGCT_like"/>
    <property type="match status" value="1"/>
</dbReference>
<gene>
    <name evidence="5" type="ORF">CALCODRAFT_419705</name>
</gene>
<evidence type="ECO:0000256" key="4">
    <source>
        <dbReference type="PIRSR" id="PIRSR617939-2"/>
    </source>
</evidence>
<feature type="non-terminal residue" evidence="5">
    <location>
        <position position="1"/>
    </location>
</feature>
<evidence type="ECO:0000313" key="6">
    <source>
        <dbReference type="Proteomes" id="UP000076842"/>
    </source>
</evidence>
<sequence>TGAPARYYFAYGSNLWHKQMRSRAPSASPVSLAVLRGFRWTISARGFANIVMSAPDEVWGLVWLVTAFDEAVLDRYEGVAQRSYDKYDLAVLLPSGEERICLVYVDPTQGEGRPWAEYVDRINAGLKDTLLPEQYVRDVI</sequence>
<feature type="binding site" evidence="4">
    <location>
        <begin position="8"/>
        <end position="13"/>
    </location>
    <ligand>
        <name>substrate</name>
    </ligand>
</feature>
<dbReference type="PANTHER" id="PTHR12935">
    <property type="entry name" value="GAMMA-GLUTAMYLCYCLOTRANSFERASE"/>
    <property type="match status" value="1"/>
</dbReference>
<dbReference type="AlphaFoldDB" id="A0A165HN86"/>
<keyword evidence="2" id="KW-0456">Lyase</keyword>
<protein>
    <recommendedName>
        <fullName evidence="1">gamma-glutamylcyclotransferase</fullName>
        <ecNumber evidence="1">4.3.2.9</ecNumber>
    </recommendedName>
</protein>
<proteinExistence type="predicted"/>
<dbReference type="SUPFAM" id="SSF110857">
    <property type="entry name" value="Gamma-glutamyl cyclotransferase-like"/>
    <property type="match status" value="1"/>
</dbReference>
<dbReference type="EC" id="4.3.2.9" evidence="1"/>
<dbReference type="Pfam" id="PF13772">
    <property type="entry name" value="AIG2_2"/>
    <property type="match status" value="1"/>
</dbReference>
<dbReference type="InterPro" id="IPR013024">
    <property type="entry name" value="GGCT-like"/>
</dbReference>
<dbReference type="Proteomes" id="UP000076842">
    <property type="component" value="Unassembled WGS sequence"/>
</dbReference>
<evidence type="ECO:0000256" key="1">
    <source>
        <dbReference type="ARBA" id="ARBA00012346"/>
    </source>
</evidence>
<keyword evidence="6" id="KW-1185">Reference proteome</keyword>
<feature type="non-terminal residue" evidence="5">
    <location>
        <position position="140"/>
    </location>
</feature>
<dbReference type="InterPro" id="IPR036568">
    <property type="entry name" value="GGCT-like_sf"/>
</dbReference>
<dbReference type="Gene3D" id="3.10.490.10">
    <property type="entry name" value="Gamma-glutamyl cyclotransferase-like"/>
    <property type="match status" value="1"/>
</dbReference>
<evidence type="ECO:0000313" key="5">
    <source>
        <dbReference type="EMBL" id="KZT59506.1"/>
    </source>
</evidence>
<dbReference type="EMBL" id="KV423940">
    <property type="protein sequence ID" value="KZT59506.1"/>
    <property type="molecule type" value="Genomic_DNA"/>
</dbReference>
<evidence type="ECO:0000256" key="2">
    <source>
        <dbReference type="ARBA" id="ARBA00023239"/>
    </source>
</evidence>
<evidence type="ECO:0000256" key="3">
    <source>
        <dbReference type="PIRSR" id="PIRSR617939-1"/>
    </source>
</evidence>
<feature type="active site" description="Proton acceptor" evidence="3">
    <location>
        <position position="77"/>
    </location>
</feature>
<dbReference type="GO" id="GO:0003839">
    <property type="term" value="F:gamma-glutamylcyclotransferase activity"/>
    <property type="evidence" value="ECO:0007669"/>
    <property type="project" value="UniProtKB-EC"/>
</dbReference>
<organism evidence="5 6">
    <name type="scientific">Calocera cornea HHB12733</name>
    <dbReference type="NCBI Taxonomy" id="1353952"/>
    <lineage>
        <taxon>Eukaryota</taxon>
        <taxon>Fungi</taxon>
        <taxon>Dikarya</taxon>
        <taxon>Basidiomycota</taxon>
        <taxon>Agaricomycotina</taxon>
        <taxon>Dacrymycetes</taxon>
        <taxon>Dacrymycetales</taxon>
        <taxon>Dacrymycetaceae</taxon>
        <taxon>Calocera</taxon>
    </lineage>
</organism>
<accession>A0A165HN86</accession>
<feature type="binding site" evidence="4">
    <location>
        <position position="118"/>
    </location>
    <ligand>
        <name>substrate</name>
    </ligand>
</feature>
<name>A0A165HN86_9BASI</name>
<dbReference type="STRING" id="1353952.A0A165HN86"/>
<dbReference type="PANTHER" id="PTHR12935:SF0">
    <property type="entry name" value="GAMMA-GLUTAMYLCYCLOTRANSFERASE"/>
    <property type="match status" value="1"/>
</dbReference>
<reference evidence="5 6" key="1">
    <citation type="journal article" date="2016" name="Mol. Biol. Evol.">
        <title>Comparative Genomics of Early-Diverging Mushroom-Forming Fungi Provides Insights into the Origins of Lignocellulose Decay Capabilities.</title>
        <authorList>
            <person name="Nagy L.G."/>
            <person name="Riley R."/>
            <person name="Tritt A."/>
            <person name="Adam C."/>
            <person name="Daum C."/>
            <person name="Floudas D."/>
            <person name="Sun H."/>
            <person name="Yadav J.S."/>
            <person name="Pangilinan J."/>
            <person name="Larsson K.H."/>
            <person name="Matsuura K."/>
            <person name="Barry K."/>
            <person name="Labutti K."/>
            <person name="Kuo R."/>
            <person name="Ohm R.A."/>
            <person name="Bhattacharya S.S."/>
            <person name="Shirouzu T."/>
            <person name="Yoshinaga Y."/>
            <person name="Martin F.M."/>
            <person name="Grigoriev I.V."/>
            <person name="Hibbett D.S."/>
        </authorList>
    </citation>
    <scope>NUCLEOTIDE SEQUENCE [LARGE SCALE GENOMIC DNA]</scope>
    <source>
        <strain evidence="5 6">HHB12733</strain>
    </source>
</reference>